<feature type="compositionally biased region" description="Low complexity" evidence="1">
    <location>
        <begin position="120"/>
        <end position="143"/>
    </location>
</feature>
<feature type="compositionally biased region" description="Low complexity" evidence="1">
    <location>
        <begin position="544"/>
        <end position="553"/>
    </location>
</feature>
<feature type="region of interest" description="Disordered" evidence="1">
    <location>
        <begin position="1"/>
        <end position="143"/>
    </location>
</feature>
<feature type="compositionally biased region" description="Basic and acidic residues" evidence="1">
    <location>
        <begin position="1"/>
        <end position="12"/>
    </location>
</feature>
<feature type="compositionally biased region" description="Low complexity" evidence="1">
    <location>
        <begin position="49"/>
        <end position="64"/>
    </location>
</feature>
<accession>A0A0C3CC41</accession>
<organism evidence="2 3">
    <name type="scientific">Hebeloma cylindrosporum</name>
    <dbReference type="NCBI Taxonomy" id="76867"/>
    <lineage>
        <taxon>Eukaryota</taxon>
        <taxon>Fungi</taxon>
        <taxon>Dikarya</taxon>
        <taxon>Basidiomycota</taxon>
        <taxon>Agaricomycotina</taxon>
        <taxon>Agaricomycetes</taxon>
        <taxon>Agaricomycetidae</taxon>
        <taxon>Agaricales</taxon>
        <taxon>Agaricineae</taxon>
        <taxon>Hymenogastraceae</taxon>
        <taxon>Hebeloma</taxon>
    </lineage>
</organism>
<feature type="compositionally biased region" description="Gly residues" evidence="1">
    <location>
        <begin position="554"/>
        <end position="581"/>
    </location>
</feature>
<evidence type="ECO:0000256" key="1">
    <source>
        <dbReference type="SAM" id="MobiDB-lite"/>
    </source>
</evidence>
<gene>
    <name evidence="2" type="ORF">M413DRAFT_11333</name>
</gene>
<name>A0A0C3CC41_HEBCY</name>
<evidence type="ECO:0000313" key="3">
    <source>
        <dbReference type="Proteomes" id="UP000053424"/>
    </source>
</evidence>
<sequence length="581" mass="62193">MFHISSRSEKSKATLKPQPAQRYHNPNAELAEEMEVDSLVTPKATATASNPSTTQPESPTSQPTVGGTSKALPPGLNFSKAVTAGEKGKKRAREAEDPDTSPSKRMEMDTTPPAYGGSGTSTPHSSGSLASAATGTAPPPATVHATPAAAVSVTPAASVSAAPPTVSTAPATIISATPAALGGTPAVIAGPNGPGSGNAATANNTIYHQIGQPHLTGPNPLPHPIVNAAPPLQPANPLNQFYPPAKYELVPRPDGGFPRIRGHTYKTIRAHLDPTTLRLWEKQTGPGLIAFSPSDNGAVDPAKVIIFREMLRDALLAPSLIVIAPSLVHTHYTDHKPVTPYYIGGITDFQRTLLLHWNVWATPKAVFFIAREDNFVSNYLMTLENTFLDNDDASIAKVTSALITTIMEEDRHVFEDFIEDFHDSMHDHYTTDDVLDDIVNGLRVVPLQITERGAPITLFNVYAPSPTKDGDAYDQWLSLFRNRTYEFYGTATARRPYNCGTCSGQDHPTGKCPYHDLPGWHKPATNNSKYDKPINMNGKGPYDNGNGSTSRGWGSRGRGRGGGRGGQNRGRARGGNRGGYY</sequence>
<reference evidence="3" key="2">
    <citation type="submission" date="2015-01" db="EMBL/GenBank/DDBJ databases">
        <title>Evolutionary Origins and Diversification of the Mycorrhizal Mutualists.</title>
        <authorList>
            <consortium name="DOE Joint Genome Institute"/>
            <consortium name="Mycorrhizal Genomics Consortium"/>
            <person name="Kohler A."/>
            <person name="Kuo A."/>
            <person name="Nagy L.G."/>
            <person name="Floudas D."/>
            <person name="Copeland A."/>
            <person name="Barry K.W."/>
            <person name="Cichocki N."/>
            <person name="Veneault-Fourrey C."/>
            <person name="LaButti K."/>
            <person name="Lindquist E.A."/>
            <person name="Lipzen A."/>
            <person name="Lundell T."/>
            <person name="Morin E."/>
            <person name="Murat C."/>
            <person name="Riley R."/>
            <person name="Ohm R."/>
            <person name="Sun H."/>
            <person name="Tunlid A."/>
            <person name="Henrissat B."/>
            <person name="Grigoriev I.V."/>
            <person name="Hibbett D.S."/>
            <person name="Martin F."/>
        </authorList>
    </citation>
    <scope>NUCLEOTIDE SEQUENCE [LARGE SCALE GENOMIC DNA]</scope>
    <source>
        <strain evidence="3">h7</strain>
    </source>
</reference>
<keyword evidence="3" id="KW-1185">Reference proteome</keyword>
<dbReference type="AlphaFoldDB" id="A0A0C3CC41"/>
<protein>
    <submittedName>
        <fullName evidence="2">Uncharacterized protein</fullName>
    </submittedName>
</protein>
<proteinExistence type="predicted"/>
<reference evidence="2 3" key="1">
    <citation type="submission" date="2014-04" db="EMBL/GenBank/DDBJ databases">
        <authorList>
            <consortium name="DOE Joint Genome Institute"/>
            <person name="Kuo A."/>
            <person name="Gay G."/>
            <person name="Dore J."/>
            <person name="Kohler A."/>
            <person name="Nagy L.G."/>
            <person name="Floudas D."/>
            <person name="Copeland A."/>
            <person name="Barry K.W."/>
            <person name="Cichocki N."/>
            <person name="Veneault-Fourrey C."/>
            <person name="LaButti K."/>
            <person name="Lindquist E.A."/>
            <person name="Lipzen A."/>
            <person name="Lundell T."/>
            <person name="Morin E."/>
            <person name="Murat C."/>
            <person name="Sun H."/>
            <person name="Tunlid A."/>
            <person name="Henrissat B."/>
            <person name="Grigoriev I.V."/>
            <person name="Hibbett D.S."/>
            <person name="Martin F."/>
            <person name="Nordberg H.P."/>
            <person name="Cantor M.N."/>
            <person name="Hua S.X."/>
        </authorList>
    </citation>
    <scope>NUCLEOTIDE SEQUENCE [LARGE SCALE GENOMIC DNA]</scope>
    <source>
        <strain evidence="3">h7</strain>
    </source>
</reference>
<dbReference type="OrthoDB" id="2664977at2759"/>
<dbReference type="EMBL" id="KN831781">
    <property type="protein sequence ID" value="KIM41161.1"/>
    <property type="molecule type" value="Genomic_DNA"/>
</dbReference>
<dbReference type="HOGENOM" id="CLU_469328_0_0_1"/>
<dbReference type="STRING" id="686832.A0A0C3CC41"/>
<evidence type="ECO:0000313" key="2">
    <source>
        <dbReference type="EMBL" id="KIM41161.1"/>
    </source>
</evidence>
<dbReference type="Proteomes" id="UP000053424">
    <property type="component" value="Unassembled WGS sequence"/>
</dbReference>
<feature type="region of interest" description="Disordered" evidence="1">
    <location>
        <begin position="523"/>
        <end position="581"/>
    </location>
</feature>